<evidence type="ECO:0000313" key="1">
    <source>
        <dbReference type="EMBL" id="AKE46466.1"/>
    </source>
</evidence>
<proteinExistence type="predicted"/>
<dbReference type="EMBL" id="KP869108">
    <property type="protein sequence ID" value="AKE46466.1"/>
    <property type="molecule type" value="Genomic_DNA"/>
</dbReference>
<evidence type="ECO:0008006" key="3">
    <source>
        <dbReference type="Google" id="ProtNLM"/>
    </source>
</evidence>
<accession>A0A0F6R7N6</accession>
<sequence length="154" mass="17620">MIYVQIIPATEEHLQMILPDVRQADIDELYAVSLMTTEDALRVGLRTATMAWSGFANGELVTMFGVSPASMIGGNGTPWLVGTSRIEKYQKTFLRHCRPVLQQMLAVYPRLENYVDERNHVAKAWLHWLGFRLEEAAPYGALGLNFHRFHMERK</sequence>
<dbReference type="Proteomes" id="UP000033806">
    <property type="component" value="Segment"/>
</dbReference>
<gene>
    <name evidence="1" type="ORF">ECTP10_01637</name>
</gene>
<reference evidence="1 2" key="1">
    <citation type="journal article" date="2015" name="BMC Genomics">
        <title>Analysis of whole genome sequencing for the Escherichia coli O157:H7 typing phages.</title>
        <authorList>
            <person name="Cowley L.A."/>
            <person name="Beckett S.J."/>
            <person name="Chase-Topping M."/>
            <person name="Perry N."/>
            <person name="Dallman T.J."/>
            <person name="Gally D.L."/>
            <person name="Jenkins C."/>
        </authorList>
    </citation>
    <scope>NUCLEOTIDE SEQUENCE [LARGE SCALE GENOMIC DNA]</scope>
</reference>
<protein>
    <recommendedName>
        <fullName evidence="3">Phage protein</fullName>
    </recommendedName>
</protein>
<evidence type="ECO:0000313" key="2">
    <source>
        <dbReference type="Proteomes" id="UP000033806"/>
    </source>
</evidence>
<name>A0A0F6R7N6_9CAUD</name>
<organism evidence="1 2">
    <name type="scientific">Escherichia coli O157 typing phage 10</name>
    <dbReference type="NCBI Taxonomy" id="1508672"/>
    <lineage>
        <taxon>Viruses</taxon>
        <taxon>Duplodnaviria</taxon>
        <taxon>Heunggongvirae</taxon>
        <taxon>Uroviricota</taxon>
        <taxon>Caudoviricetes</taxon>
        <taxon>Uetakevirus</taxon>
        <taxon>Uetakevirus phiV10</taxon>
    </lineage>
</organism>